<feature type="domain" description="Alcohol dehydrogenase iron-type/glycerol dehydrogenase GldA" evidence="5">
    <location>
        <begin position="9"/>
        <end position="175"/>
    </location>
</feature>
<gene>
    <name evidence="7" type="ORF">A9Q75_06725</name>
</gene>
<feature type="domain" description="Fe-containing alcohol dehydrogenase-like C-terminal" evidence="6">
    <location>
        <begin position="187"/>
        <end position="382"/>
    </location>
</feature>
<keyword evidence="4" id="KW-0520">NAD</keyword>
<dbReference type="Gene3D" id="3.40.50.1970">
    <property type="match status" value="1"/>
</dbReference>
<comment type="cofactor">
    <cofactor evidence="1">
        <name>Fe cation</name>
        <dbReference type="ChEBI" id="CHEBI:24875"/>
    </cofactor>
</comment>
<evidence type="ECO:0000256" key="4">
    <source>
        <dbReference type="ARBA" id="ARBA00023027"/>
    </source>
</evidence>
<dbReference type="CDD" id="cd08194">
    <property type="entry name" value="Fe-ADH-like"/>
    <property type="match status" value="1"/>
</dbReference>
<evidence type="ECO:0000313" key="7">
    <source>
        <dbReference type="EMBL" id="OUR82047.1"/>
    </source>
</evidence>
<dbReference type="PANTHER" id="PTHR11496">
    <property type="entry name" value="ALCOHOL DEHYDROGENASE"/>
    <property type="match status" value="1"/>
</dbReference>
<reference evidence="8" key="1">
    <citation type="journal article" date="2017" name="Proc. Natl. Acad. Sci. U.S.A.">
        <title>Simulation of Deepwater Horizon oil plume reveals substrate specialization within a complex community of hydrocarbon degraders.</title>
        <authorList>
            <person name="Hu P."/>
            <person name="Dubinsky E.A."/>
            <person name="Probst A.J."/>
            <person name="Wang J."/>
            <person name="Sieber C.M.K."/>
            <person name="Tom L.M."/>
            <person name="Gardinali P."/>
            <person name="Banfield J.F."/>
            <person name="Atlas R.M."/>
            <person name="Andersen G.L."/>
        </authorList>
    </citation>
    <scope>NUCLEOTIDE SEQUENCE [LARGE SCALE GENOMIC DNA]</scope>
</reference>
<dbReference type="FunFam" id="1.20.1090.10:FF:000001">
    <property type="entry name" value="Aldehyde-alcohol dehydrogenase"/>
    <property type="match status" value="1"/>
</dbReference>
<dbReference type="PANTHER" id="PTHR11496:SF102">
    <property type="entry name" value="ALCOHOL DEHYDROGENASE 4"/>
    <property type="match status" value="1"/>
</dbReference>
<evidence type="ECO:0000256" key="3">
    <source>
        <dbReference type="ARBA" id="ARBA00023002"/>
    </source>
</evidence>
<dbReference type="PROSITE" id="PS00913">
    <property type="entry name" value="ADH_IRON_1"/>
    <property type="match status" value="1"/>
</dbReference>
<dbReference type="SUPFAM" id="SSF56796">
    <property type="entry name" value="Dehydroquinate synthase-like"/>
    <property type="match status" value="1"/>
</dbReference>
<dbReference type="InterPro" id="IPR056798">
    <property type="entry name" value="ADH_Fe_C"/>
</dbReference>
<dbReference type="GO" id="GO:0004022">
    <property type="term" value="F:alcohol dehydrogenase (NAD+) activity"/>
    <property type="evidence" value="ECO:0007669"/>
    <property type="project" value="TreeGrafter"/>
</dbReference>
<proteinExistence type="inferred from homology"/>
<sequence length="386" mass="41046">MSSQIILPRIMQVGYGASLEVPNVLASLNCNRALIVTDKMMVKLGYANTIQTVLQQHDIACDVFDDTVPEPTVASIQAGVAKAKNGDYDCIIALGGGSPIDSAKAIAILAKHGGVMQDYRFPRMVTEQGLPLIAIPTTAGTGSEVTKFTIITDETSDEKMLCVGIGFMPVAALVDYKLTMSLPPRTTADTGIDALTHAMEAYVSKKANPYSDSQAIAAIKLIGPNLRKVFHDGSDKKAREAMMLGSTLAGVAFSSASVALVHGMSRPIGAFFHVPHGLSNAMLLPSVTAFSISAAPARYADCARAMGIATDLDNNDVANQKLLIELRALNDELAVPTPQEFGIKRDEFFEVCQTMAEQALASGSPGNNPIEPSINEIITIYQGLWD</sequence>
<dbReference type="GO" id="GO:0046872">
    <property type="term" value="F:metal ion binding"/>
    <property type="evidence" value="ECO:0007669"/>
    <property type="project" value="InterPro"/>
</dbReference>
<dbReference type="Pfam" id="PF00465">
    <property type="entry name" value="Fe-ADH"/>
    <property type="match status" value="1"/>
</dbReference>
<evidence type="ECO:0000256" key="2">
    <source>
        <dbReference type="ARBA" id="ARBA00007358"/>
    </source>
</evidence>
<dbReference type="InterPro" id="IPR001670">
    <property type="entry name" value="ADH_Fe/GldA"/>
</dbReference>
<keyword evidence="3" id="KW-0560">Oxidoreductase</keyword>
<dbReference type="InterPro" id="IPR039697">
    <property type="entry name" value="Alcohol_dehydrogenase_Fe"/>
</dbReference>
<protein>
    <submittedName>
        <fullName evidence="7">Alcohol dehydrogenase</fullName>
    </submittedName>
</protein>
<organism evidence="7 8">
    <name type="scientific">Colwellia psychrerythraea</name>
    <name type="common">Vibrio psychroerythus</name>
    <dbReference type="NCBI Taxonomy" id="28229"/>
    <lineage>
        <taxon>Bacteria</taxon>
        <taxon>Pseudomonadati</taxon>
        <taxon>Pseudomonadota</taxon>
        <taxon>Gammaproteobacteria</taxon>
        <taxon>Alteromonadales</taxon>
        <taxon>Colwelliaceae</taxon>
        <taxon>Colwellia</taxon>
    </lineage>
</organism>
<dbReference type="Pfam" id="PF25137">
    <property type="entry name" value="ADH_Fe_C"/>
    <property type="match status" value="1"/>
</dbReference>
<dbReference type="InterPro" id="IPR018211">
    <property type="entry name" value="ADH_Fe_CS"/>
</dbReference>
<comment type="caution">
    <text evidence="7">The sequence shown here is derived from an EMBL/GenBank/DDBJ whole genome shotgun (WGS) entry which is preliminary data.</text>
</comment>
<evidence type="ECO:0000259" key="5">
    <source>
        <dbReference type="Pfam" id="PF00465"/>
    </source>
</evidence>
<evidence type="ECO:0000313" key="8">
    <source>
        <dbReference type="Proteomes" id="UP000243053"/>
    </source>
</evidence>
<accession>A0A1Y5EN65</accession>
<dbReference type="AlphaFoldDB" id="A0A1Y5EN65"/>
<name>A0A1Y5EN65_COLPS</name>
<dbReference type="Proteomes" id="UP000243053">
    <property type="component" value="Unassembled WGS sequence"/>
</dbReference>
<dbReference type="Gene3D" id="1.20.1090.10">
    <property type="entry name" value="Dehydroquinate synthase-like - alpha domain"/>
    <property type="match status" value="1"/>
</dbReference>
<evidence type="ECO:0000256" key="1">
    <source>
        <dbReference type="ARBA" id="ARBA00001962"/>
    </source>
</evidence>
<evidence type="ECO:0000259" key="6">
    <source>
        <dbReference type="Pfam" id="PF25137"/>
    </source>
</evidence>
<comment type="similarity">
    <text evidence="2">Belongs to the iron-containing alcohol dehydrogenase family.</text>
</comment>
<dbReference type="EMBL" id="MAAF01000041">
    <property type="protein sequence ID" value="OUR82047.1"/>
    <property type="molecule type" value="Genomic_DNA"/>
</dbReference>
<dbReference type="FunFam" id="3.40.50.1970:FF:000003">
    <property type="entry name" value="Alcohol dehydrogenase, iron-containing"/>
    <property type="match status" value="1"/>
</dbReference>